<comment type="catalytic activity">
    <reaction evidence="16">
        <text>L-threonyl-[protein] + ATP = O-phospho-L-threonyl-[protein] + ADP + H(+)</text>
        <dbReference type="Rhea" id="RHEA:46608"/>
        <dbReference type="Rhea" id="RHEA-COMP:11060"/>
        <dbReference type="Rhea" id="RHEA-COMP:11605"/>
        <dbReference type="ChEBI" id="CHEBI:15378"/>
        <dbReference type="ChEBI" id="CHEBI:30013"/>
        <dbReference type="ChEBI" id="CHEBI:30616"/>
        <dbReference type="ChEBI" id="CHEBI:61977"/>
        <dbReference type="ChEBI" id="CHEBI:456216"/>
        <dbReference type="EC" id="2.7.11.1"/>
    </reaction>
</comment>
<evidence type="ECO:0000256" key="4">
    <source>
        <dbReference type="ARBA" id="ARBA00022536"/>
    </source>
</evidence>
<dbReference type="FunFam" id="3.30.200.20:FF:000059">
    <property type="entry name" value="S-receptor-like serine/threonine-protein kinase"/>
    <property type="match status" value="1"/>
</dbReference>
<dbReference type="FunFam" id="1.10.510.10:FF:000060">
    <property type="entry name" value="G-type lectin S-receptor-like serine/threonine-protein kinase"/>
    <property type="match status" value="1"/>
</dbReference>
<dbReference type="Pfam" id="PF07714">
    <property type="entry name" value="PK_Tyr_Ser-Thr"/>
    <property type="match status" value="2"/>
</dbReference>
<dbReference type="PROSITE" id="PS50927">
    <property type="entry name" value="BULB_LECTIN"/>
    <property type="match status" value="1"/>
</dbReference>
<dbReference type="PROSITE" id="PS00108">
    <property type="entry name" value="PROTEIN_KINASE_ST"/>
    <property type="match status" value="1"/>
</dbReference>
<dbReference type="FunFam" id="2.90.10.10:FF:000026">
    <property type="entry name" value="Serine/threonine-protein kinase"/>
    <property type="match status" value="1"/>
</dbReference>
<dbReference type="PANTHER" id="PTHR47976:SF7">
    <property type="entry name" value="RECEPTOR-LIKE SERINE_THREONINE-PROTEIN KINASE"/>
    <property type="match status" value="1"/>
</dbReference>
<keyword evidence="14" id="KW-0675">Receptor</keyword>
<evidence type="ECO:0000259" key="20">
    <source>
        <dbReference type="PROSITE" id="PS50927"/>
    </source>
</evidence>
<reference evidence="21 22" key="1">
    <citation type="journal article" date="2022" name="G3 (Bethesda)">
        <title>Whole-genome sequence and methylome profiling of the almond [Prunus dulcis (Mill.) D.A. Webb] cultivar 'Nonpareil'.</title>
        <authorList>
            <person name="D'Amico-Willman K.M."/>
            <person name="Ouma W.Z."/>
            <person name="Meulia T."/>
            <person name="Sideli G.M."/>
            <person name="Gradziel T.M."/>
            <person name="Fresnedo-Ramirez J."/>
        </authorList>
    </citation>
    <scope>NUCLEOTIDE SEQUENCE [LARGE SCALE GENOMIC DNA]</scope>
    <source>
        <strain evidence="21">Clone GOH B32 T37-40</strain>
    </source>
</reference>
<dbReference type="InterPro" id="IPR001245">
    <property type="entry name" value="Ser-Thr/Tyr_kinase_cat_dom"/>
</dbReference>
<sequence length="991" mass="111125">MACMACLLLASAFVAAEAQQMQSNISRDSSLSPTTNSTWLSRSGLYAFGFYRQGNGYAVGIFLAGIPEKTVVWTANRDDPPVSNNATLLFTGDGLTLLTAEGQNYFVKSSGSASYASMLDSGNFVLYNSGREIVWQSFDHPTDTLLPGQRLLSGNELFSAKSEADHSTGIFRLKMQNDGNLVQYPVDTPGTSVYAFYSSLTVGQGENVTLNFGADGHLYLLNRNGTNIRNITDGGLPTDEGKLYLMRIDVGGIFRLYSHDLKKNAIWSVEWESSKDKCIPKGLCGLNSYCVLIDLEPDCKCLPRFKSVNQGNQTSGCERNFVADACINRNENFTYTMEELESTWEDDSYMSLRLSDKDDCIQGCLEDCDCEAVFFDGTNCRKQRLPLRYGRRVNGTSLRALIKVGVPTKPDPDPRIVQPGSKKKGRTDILIIGLSFTALIHFVLDFRDCVVETQCLGIYKNERCELNESVAPRRYAYEELEKMTNNFKEELGRGASSTVYKSQLLSKDQCFQIKRTLEKVAAKGETEFQTEIRVIGKTHHKNLVYLLGYCLDGAKKLLVYEYMSNGSLADVLFTRERQSVTRINFRHIYITHKWIWIGTAIGTAVLVMVLCISRRKLFSGETHPMVENELLEWMESDRSTGDVNGLQNDGKMGNNLTVFSYASVVAATTNFSEENKLGQGGFGPVYKGKLVTGREIAVKRLSRCSGQGTSEFKNELILISELQHTNLVQLFGFCIHGEERMLIYAYMPNKSLDYFLFDSTRAMLLDWTKRFNIIEGIAQGLLYLHKYSRMRVIHRDLKASNILLDEYMKPKISDFGLARIFAHNELEASTNRIVGTYGYMSPEYAMEGIFSIKSDVFSFGVLMLEIISGRRNSSFYNADRVLNIVGYAWELWKEGRGLELMDPTLKDSCTEDQLLRCFQVGLLCVEENAADRPSMSDVVSMLTTETISLPLPTRPAFITIRNVIVSDISISRRELQIISVNGLSNTTVAGR</sequence>
<organism evidence="21 22">
    <name type="scientific">Prunus dulcis</name>
    <name type="common">Almond</name>
    <name type="synonym">Amygdalus dulcis</name>
    <dbReference type="NCBI Taxonomy" id="3755"/>
    <lineage>
        <taxon>Eukaryota</taxon>
        <taxon>Viridiplantae</taxon>
        <taxon>Streptophyta</taxon>
        <taxon>Embryophyta</taxon>
        <taxon>Tracheophyta</taxon>
        <taxon>Spermatophyta</taxon>
        <taxon>Magnoliopsida</taxon>
        <taxon>eudicotyledons</taxon>
        <taxon>Gunneridae</taxon>
        <taxon>Pentapetalae</taxon>
        <taxon>rosids</taxon>
        <taxon>fabids</taxon>
        <taxon>Rosales</taxon>
        <taxon>Rosaceae</taxon>
        <taxon>Amygdaloideae</taxon>
        <taxon>Amygdaleae</taxon>
        <taxon>Prunus</taxon>
    </lineage>
</organism>
<evidence type="ECO:0000256" key="18">
    <source>
        <dbReference type="SAM" id="SignalP"/>
    </source>
</evidence>
<dbReference type="Gene3D" id="1.10.510.10">
    <property type="entry name" value="Transferase(Phosphotransferase) domain 1"/>
    <property type="match status" value="1"/>
</dbReference>
<dbReference type="GO" id="GO:0016020">
    <property type="term" value="C:membrane"/>
    <property type="evidence" value="ECO:0007669"/>
    <property type="project" value="UniProtKB-SubCell"/>
</dbReference>
<dbReference type="PANTHER" id="PTHR47976">
    <property type="entry name" value="G-TYPE LECTIN S-RECEPTOR-LIKE SERINE/THREONINE-PROTEIN KINASE SD2-5"/>
    <property type="match status" value="1"/>
</dbReference>
<keyword evidence="10" id="KW-0067">ATP-binding</keyword>
<dbReference type="CDD" id="cd14066">
    <property type="entry name" value="STKc_IRAK"/>
    <property type="match status" value="1"/>
</dbReference>
<dbReference type="Proteomes" id="UP001054821">
    <property type="component" value="Chromosome 6"/>
</dbReference>
<dbReference type="Gene3D" id="2.90.10.10">
    <property type="entry name" value="Bulb-type lectin domain"/>
    <property type="match status" value="2"/>
</dbReference>
<comment type="catalytic activity">
    <reaction evidence="17">
        <text>L-seryl-[protein] + ATP = O-phospho-L-seryl-[protein] + ADP + H(+)</text>
        <dbReference type="Rhea" id="RHEA:17989"/>
        <dbReference type="Rhea" id="RHEA-COMP:9863"/>
        <dbReference type="Rhea" id="RHEA-COMP:11604"/>
        <dbReference type="ChEBI" id="CHEBI:15378"/>
        <dbReference type="ChEBI" id="CHEBI:29999"/>
        <dbReference type="ChEBI" id="CHEBI:30616"/>
        <dbReference type="ChEBI" id="CHEBI:83421"/>
        <dbReference type="ChEBI" id="CHEBI:456216"/>
        <dbReference type="EC" id="2.7.11.1"/>
    </reaction>
</comment>
<dbReference type="InterPro" id="IPR008271">
    <property type="entry name" value="Ser/Thr_kinase_AS"/>
</dbReference>
<dbReference type="FunFam" id="3.30.200.20:FF:000195">
    <property type="entry name" value="G-type lectin S-receptor-like serine/threonine-protein kinase"/>
    <property type="match status" value="1"/>
</dbReference>
<dbReference type="Gene3D" id="3.30.200.20">
    <property type="entry name" value="Phosphorylase Kinase, domain 1"/>
    <property type="match status" value="2"/>
</dbReference>
<feature type="domain" description="Protein kinase" evidence="19">
    <location>
        <begin position="671"/>
        <end position="947"/>
    </location>
</feature>
<dbReference type="FunFam" id="2.90.10.30:FF:000001">
    <property type="entry name" value="Serine/threonine-protein kinase"/>
    <property type="match status" value="1"/>
</dbReference>
<dbReference type="InterPro" id="IPR000719">
    <property type="entry name" value="Prot_kinase_dom"/>
</dbReference>
<dbReference type="SUPFAM" id="SSF56112">
    <property type="entry name" value="Protein kinase-like (PK-like)"/>
    <property type="match status" value="2"/>
</dbReference>
<evidence type="ECO:0000256" key="11">
    <source>
        <dbReference type="ARBA" id="ARBA00022989"/>
    </source>
</evidence>
<dbReference type="SUPFAM" id="SSF51110">
    <property type="entry name" value="alpha-D-mannose-specific plant lectins"/>
    <property type="match status" value="2"/>
</dbReference>
<evidence type="ECO:0000256" key="9">
    <source>
        <dbReference type="ARBA" id="ARBA00022777"/>
    </source>
</evidence>
<dbReference type="InterPro" id="IPR001480">
    <property type="entry name" value="Bulb-type_lectin_dom"/>
</dbReference>
<comment type="caution">
    <text evidence="21">The sequence shown here is derived from an EMBL/GenBank/DDBJ whole genome shotgun (WGS) entry which is preliminary data.</text>
</comment>
<keyword evidence="12" id="KW-0472">Membrane</keyword>
<dbReference type="GO" id="GO:0004674">
    <property type="term" value="F:protein serine/threonine kinase activity"/>
    <property type="evidence" value="ECO:0007669"/>
    <property type="project" value="UniProtKB-KW"/>
</dbReference>
<evidence type="ECO:0000256" key="16">
    <source>
        <dbReference type="ARBA" id="ARBA00047899"/>
    </source>
</evidence>
<dbReference type="SMART" id="SM00220">
    <property type="entry name" value="S_TKc"/>
    <property type="match status" value="1"/>
</dbReference>
<evidence type="ECO:0000256" key="7">
    <source>
        <dbReference type="ARBA" id="ARBA00022729"/>
    </source>
</evidence>
<dbReference type="AlphaFoldDB" id="A0AAD4YW46"/>
<evidence type="ECO:0000256" key="5">
    <source>
        <dbReference type="ARBA" id="ARBA00022679"/>
    </source>
</evidence>
<keyword evidence="9" id="KW-0418">Kinase</keyword>
<dbReference type="Pfam" id="PF01453">
    <property type="entry name" value="B_lectin"/>
    <property type="match status" value="1"/>
</dbReference>
<dbReference type="CDD" id="cd00028">
    <property type="entry name" value="B_lectin"/>
    <property type="match status" value="1"/>
</dbReference>
<keyword evidence="5" id="KW-0808">Transferase</keyword>
<evidence type="ECO:0000256" key="2">
    <source>
        <dbReference type="ARBA" id="ARBA00012513"/>
    </source>
</evidence>
<keyword evidence="7 18" id="KW-0732">Signal</keyword>
<dbReference type="SMART" id="SM00108">
    <property type="entry name" value="B_lectin"/>
    <property type="match status" value="1"/>
</dbReference>
<evidence type="ECO:0000256" key="10">
    <source>
        <dbReference type="ARBA" id="ARBA00022840"/>
    </source>
</evidence>
<evidence type="ECO:0000259" key="19">
    <source>
        <dbReference type="PROSITE" id="PS50011"/>
    </source>
</evidence>
<evidence type="ECO:0000256" key="17">
    <source>
        <dbReference type="ARBA" id="ARBA00048679"/>
    </source>
</evidence>
<comment type="subcellular location">
    <subcellularLocation>
        <location evidence="1">Membrane</location>
        <topology evidence="1">Single-pass type I membrane protein</topology>
    </subcellularLocation>
</comment>
<feature type="signal peptide" evidence="18">
    <location>
        <begin position="1"/>
        <end position="18"/>
    </location>
</feature>
<evidence type="ECO:0000256" key="1">
    <source>
        <dbReference type="ARBA" id="ARBA00004479"/>
    </source>
</evidence>
<evidence type="ECO:0000256" key="13">
    <source>
        <dbReference type="ARBA" id="ARBA00023157"/>
    </source>
</evidence>
<evidence type="ECO:0000256" key="15">
    <source>
        <dbReference type="ARBA" id="ARBA00023180"/>
    </source>
</evidence>
<keyword evidence="15" id="KW-0325">Glycoprotein</keyword>
<dbReference type="EC" id="2.7.11.1" evidence="2"/>
<evidence type="ECO:0000256" key="3">
    <source>
        <dbReference type="ARBA" id="ARBA00022527"/>
    </source>
</evidence>
<gene>
    <name evidence="21" type="ORF">L3X38_032688</name>
</gene>
<dbReference type="InterPro" id="IPR051343">
    <property type="entry name" value="G-type_lectin_kinases/EP1-like"/>
</dbReference>
<evidence type="ECO:0000256" key="12">
    <source>
        <dbReference type="ARBA" id="ARBA00023136"/>
    </source>
</evidence>
<evidence type="ECO:0000256" key="8">
    <source>
        <dbReference type="ARBA" id="ARBA00022741"/>
    </source>
</evidence>
<feature type="chain" id="PRO_5042148741" description="non-specific serine/threonine protein kinase" evidence="18">
    <location>
        <begin position="19"/>
        <end position="991"/>
    </location>
</feature>
<feature type="domain" description="Bulb-type lectin" evidence="20">
    <location>
        <begin position="24"/>
        <end position="139"/>
    </location>
</feature>
<dbReference type="GO" id="GO:0005524">
    <property type="term" value="F:ATP binding"/>
    <property type="evidence" value="ECO:0007669"/>
    <property type="project" value="UniProtKB-KW"/>
</dbReference>
<accession>A0AAD4YW46</accession>
<dbReference type="EMBL" id="JAJFAZ020000006">
    <property type="protein sequence ID" value="KAI5323616.1"/>
    <property type="molecule type" value="Genomic_DNA"/>
</dbReference>
<keyword evidence="11" id="KW-1133">Transmembrane helix</keyword>
<keyword evidence="8" id="KW-0547">Nucleotide-binding</keyword>
<dbReference type="PROSITE" id="PS50011">
    <property type="entry name" value="PROTEIN_KINASE_DOM"/>
    <property type="match status" value="1"/>
</dbReference>
<keyword evidence="13" id="KW-1015">Disulfide bond</keyword>
<keyword evidence="4" id="KW-0245">EGF-like domain</keyword>
<evidence type="ECO:0000313" key="21">
    <source>
        <dbReference type="EMBL" id="KAI5323616.1"/>
    </source>
</evidence>
<proteinExistence type="predicted"/>
<evidence type="ECO:0000313" key="22">
    <source>
        <dbReference type="Proteomes" id="UP001054821"/>
    </source>
</evidence>
<protein>
    <recommendedName>
        <fullName evidence="2">non-specific serine/threonine protein kinase</fullName>
        <ecNumber evidence="2">2.7.11.1</ecNumber>
    </recommendedName>
</protein>
<dbReference type="InterPro" id="IPR011009">
    <property type="entry name" value="Kinase-like_dom_sf"/>
</dbReference>
<name>A0AAD4YW46_PRUDU</name>
<evidence type="ECO:0000256" key="14">
    <source>
        <dbReference type="ARBA" id="ARBA00023170"/>
    </source>
</evidence>
<keyword evidence="22" id="KW-1185">Reference proteome</keyword>
<keyword evidence="3" id="KW-0723">Serine/threonine-protein kinase</keyword>
<evidence type="ECO:0000256" key="6">
    <source>
        <dbReference type="ARBA" id="ARBA00022692"/>
    </source>
</evidence>
<keyword evidence="6" id="KW-0812">Transmembrane</keyword>
<dbReference type="InterPro" id="IPR036426">
    <property type="entry name" value="Bulb-type_lectin_dom_sf"/>
</dbReference>